<proteinExistence type="predicted"/>
<organism evidence="1 2">
    <name type="scientific">Monilinia fructigena</name>
    <dbReference type="NCBI Taxonomy" id="38457"/>
    <lineage>
        <taxon>Eukaryota</taxon>
        <taxon>Fungi</taxon>
        <taxon>Dikarya</taxon>
        <taxon>Ascomycota</taxon>
        <taxon>Pezizomycotina</taxon>
        <taxon>Leotiomycetes</taxon>
        <taxon>Helotiales</taxon>
        <taxon>Sclerotiniaceae</taxon>
        <taxon>Monilinia</taxon>
    </lineage>
</organism>
<comment type="caution">
    <text evidence="1">The sequence shown here is derived from an EMBL/GenBank/DDBJ whole genome shotgun (WGS) entry which is preliminary data.</text>
</comment>
<dbReference type="AlphaFoldDB" id="A0A395IDD0"/>
<sequence length="192" mass="21575">MAAGPEVTLKDLSGDWVLNKTLSDDPDPVLALQGVGWWARKAISLATVTLHVKEYVDENNIPHVDIDQTATGGIKGTSELRTLDWVSRAHEDHLFGNLSGKSRFCTLEQVAEVDDDAFLKEEWLEGEEESSGPNGERHIQSYSVNEERAWTADQVWGFAIIDGKRYHTRRVVITKGSEVLKVRLVYNWQGKN</sequence>
<dbReference type="PANTHER" id="PTHR38115:SF1">
    <property type="entry name" value="LIPOCALIN-LIKE DOMAIN-CONTAINING PROTEIN"/>
    <property type="match status" value="1"/>
</dbReference>
<reference evidence="1 2" key="1">
    <citation type="submission" date="2018-06" db="EMBL/GenBank/DDBJ databases">
        <title>Genome Sequence of the Brown Rot Fungal Pathogen Monilinia fructigena.</title>
        <authorList>
            <person name="Landi L."/>
            <person name="De Miccolis Angelini R.M."/>
            <person name="Pollastro S."/>
            <person name="Abate D."/>
            <person name="Faretra F."/>
            <person name="Romanazzi G."/>
        </authorList>
    </citation>
    <scope>NUCLEOTIDE SEQUENCE [LARGE SCALE GENOMIC DNA]</scope>
    <source>
        <strain evidence="1 2">Mfrg269</strain>
    </source>
</reference>
<protein>
    <recommendedName>
        <fullName evidence="3">Lipocalin-like domain-containing protein</fullName>
    </recommendedName>
</protein>
<accession>A0A395IDD0</accession>
<dbReference type="EMBL" id="QKRW01000085">
    <property type="protein sequence ID" value="RAL58377.1"/>
    <property type="molecule type" value="Genomic_DNA"/>
</dbReference>
<dbReference type="PANTHER" id="PTHR38115">
    <property type="entry name" value="LIPOCALIN-LIKE DOMAIN-CONTAINING PROTEIN"/>
    <property type="match status" value="1"/>
</dbReference>
<dbReference type="InterPro" id="IPR053037">
    <property type="entry name" value="Pericyclase_pydY-like"/>
</dbReference>
<evidence type="ECO:0008006" key="3">
    <source>
        <dbReference type="Google" id="ProtNLM"/>
    </source>
</evidence>
<keyword evidence="2" id="KW-1185">Reference proteome</keyword>
<dbReference type="OrthoDB" id="425354at2759"/>
<name>A0A395IDD0_9HELO</name>
<evidence type="ECO:0000313" key="1">
    <source>
        <dbReference type="EMBL" id="RAL58377.1"/>
    </source>
</evidence>
<evidence type="ECO:0000313" key="2">
    <source>
        <dbReference type="Proteomes" id="UP000249056"/>
    </source>
</evidence>
<gene>
    <name evidence="1" type="ORF">DID88_006057</name>
</gene>
<dbReference type="Proteomes" id="UP000249056">
    <property type="component" value="Unassembled WGS sequence"/>
</dbReference>